<gene>
    <name evidence="2" type="ORF">J3D65DRAFT_609307</name>
</gene>
<comment type="caution">
    <text evidence="2">The sequence shown here is derived from an EMBL/GenBank/DDBJ whole genome shotgun (WGS) entry which is preliminary data.</text>
</comment>
<dbReference type="EMBL" id="JBBPEH010000001">
    <property type="protein sequence ID" value="KAK7544349.1"/>
    <property type="molecule type" value="Genomic_DNA"/>
</dbReference>
<dbReference type="PANTHER" id="PTHR10695:SF46">
    <property type="entry name" value="BIFUNCTIONAL COENZYME A SYNTHASE-RELATED"/>
    <property type="match status" value="1"/>
</dbReference>
<evidence type="ECO:0000313" key="2">
    <source>
        <dbReference type="EMBL" id="KAK7544349.1"/>
    </source>
</evidence>
<dbReference type="GeneID" id="92031579"/>
<sequence>MTTPSSQSLLLLPPPPHPPSFAALRAAYHAPLVAAVRDIRSSPALLEVALPCPHLYGNEKLPRSALYAETQRLVSGLYKLICVLAAQEASATSEAGGLDARVLLLAYPRDGRLAHAVSGGRTEDDHQGPVVNVGTLARSGRPWQTVYAVQTEAGEELLKNFQAAGTSTYSILRVRGGTTQLQGQENPEPSSDDVRRHVAVAVGGTFDHLHIGHKLLLTMTAFAVESAVNVEEDVQRSITVGITGDELLKNKKHAEFLESWETRQRAVYGFLSTILEFGPAGSNLKRTEEVHNAGPNGHAVNITLPAKLTVKCVEIWDAFGPTITDESITALVLSGETRSGGNAVNDKRRERGWPDLDVFEVDVLDADETELETGQAEQQKFASKLSSTELRRQQSERARAKRTSRV</sequence>
<proteinExistence type="predicted"/>
<dbReference type="PANTHER" id="PTHR10695">
    <property type="entry name" value="DEPHOSPHO-COA KINASE-RELATED"/>
    <property type="match status" value="1"/>
</dbReference>
<dbReference type="RefSeq" id="XP_066659584.1">
    <property type="nucleotide sequence ID" value="XM_066798673.1"/>
</dbReference>
<evidence type="ECO:0000313" key="3">
    <source>
        <dbReference type="Proteomes" id="UP001360953"/>
    </source>
</evidence>
<dbReference type="InterPro" id="IPR014729">
    <property type="entry name" value="Rossmann-like_a/b/a_fold"/>
</dbReference>
<accession>A0ABR1M8Z9</accession>
<name>A0ABR1M8Z9_9PEZI</name>
<dbReference type="Proteomes" id="UP001360953">
    <property type="component" value="Unassembled WGS sequence"/>
</dbReference>
<feature type="region of interest" description="Disordered" evidence="1">
    <location>
        <begin position="371"/>
        <end position="406"/>
    </location>
</feature>
<keyword evidence="3" id="KW-1185">Reference proteome</keyword>
<dbReference type="Gene3D" id="3.40.50.620">
    <property type="entry name" value="HUPs"/>
    <property type="match status" value="1"/>
</dbReference>
<feature type="compositionally biased region" description="Polar residues" evidence="1">
    <location>
        <begin position="375"/>
        <end position="388"/>
    </location>
</feature>
<evidence type="ECO:0000256" key="1">
    <source>
        <dbReference type="SAM" id="MobiDB-lite"/>
    </source>
</evidence>
<protein>
    <submittedName>
        <fullName evidence="2">Pantetheine-phosphate adenylyltransferase family protein-like protein</fullName>
    </submittedName>
</protein>
<feature type="compositionally biased region" description="Basic and acidic residues" evidence="1">
    <location>
        <begin position="389"/>
        <end position="398"/>
    </location>
</feature>
<organism evidence="2 3">
    <name type="scientific">Phyllosticta citribraziliensis</name>
    <dbReference type="NCBI Taxonomy" id="989973"/>
    <lineage>
        <taxon>Eukaryota</taxon>
        <taxon>Fungi</taxon>
        <taxon>Dikarya</taxon>
        <taxon>Ascomycota</taxon>
        <taxon>Pezizomycotina</taxon>
        <taxon>Dothideomycetes</taxon>
        <taxon>Dothideomycetes incertae sedis</taxon>
        <taxon>Botryosphaeriales</taxon>
        <taxon>Phyllostictaceae</taxon>
        <taxon>Phyllosticta</taxon>
    </lineage>
</organism>
<dbReference type="SUPFAM" id="SSF52374">
    <property type="entry name" value="Nucleotidylyl transferase"/>
    <property type="match status" value="1"/>
</dbReference>
<reference evidence="2 3" key="1">
    <citation type="submission" date="2024-04" db="EMBL/GenBank/DDBJ databases">
        <title>Phyllosticta paracitricarpa is synonymous to the EU quarantine fungus P. citricarpa based on phylogenomic analyses.</title>
        <authorList>
            <consortium name="Lawrence Berkeley National Laboratory"/>
            <person name="Van ingen-buijs V.A."/>
            <person name="Van westerhoven A.C."/>
            <person name="Haridas S."/>
            <person name="Skiadas P."/>
            <person name="Martin F."/>
            <person name="Groenewald J.Z."/>
            <person name="Crous P.W."/>
            <person name="Seidl M.F."/>
        </authorList>
    </citation>
    <scope>NUCLEOTIDE SEQUENCE [LARGE SCALE GENOMIC DNA]</scope>
    <source>
        <strain evidence="2 3">CPC 17464</strain>
    </source>
</reference>